<protein>
    <recommendedName>
        <fullName evidence="7">Major facilitator superfamily (MFS) profile domain-containing protein</fullName>
    </recommendedName>
</protein>
<evidence type="ECO:0008006" key="7">
    <source>
        <dbReference type="Google" id="ProtNLM"/>
    </source>
</evidence>
<evidence type="ECO:0000313" key="6">
    <source>
        <dbReference type="Proteomes" id="UP000466442"/>
    </source>
</evidence>
<dbReference type="Gene3D" id="1.20.1250.20">
    <property type="entry name" value="MFS general substrate transporter like domains"/>
    <property type="match status" value="2"/>
</dbReference>
<reference evidence="5" key="1">
    <citation type="journal article" date="2021" name="Mol. Ecol. Resour.">
        <title>Apolygus lucorum genome provides insights into omnivorousness and mesophyll feeding.</title>
        <authorList>
            <person name="Liu Y."/>
            <person name="Liu H."/>
            <person name="Wang H."/>
            <person name="Huang T."/>
            <person name="Liu B."/>
            <person name="Yang B."/>
            <person name="Yin L."/>
            <person name="Li B."/>
            <person name="Zhang Y."/>
            <person name="Zhang S."/>
            <person name="Jiang F."/>
            <person name="Zhang X."/>
            <person name="Ren Y."/>
            <person name="Wang B."/>
            <person name="Wang S."/>
            <person name="Lu Y."/>
            <person name="Wu K."/>
            <person name="Fan W."/>
            <person name="Wang G."/>
        </authorList>
    </citation>
    <scope>NUCLEOTIDE SEQUENCE</scope>
    <source>
        <strain evidence="5">12Hb</strain>
    </source>
</reference>
<dbReference type="Proteomes" id="UP000466442">
    <property type="component" value="Unassembled WGS sequence"/>
</dbReference>
<dbReference type="PANTHER" id="PTHR10924:SF27">
    <property type="entry name" value="SOLUTE CARRIER FAMILY 49 MEMBER 4"/>
    <property type="match status" value="1"/>
</dbReference>
<comment type="caution">
    <text evidence="5">The sequence shown here is derived from an EMBL/GenBank/DDBJ whole genome shotgun (WGS) entry which is preliminary data.</text>
</comment>
<accession>A0A6A4IQE2</accession>
<evidence type="ECO:0000256" key="1">
    <source>
        <dbReference type="ARBA" id="ARBA00004141"/>
    </source>
</evidence>
<dbReference type="GO" id="GO:0016020">
    <property type="term" value="C:membrane"/>
    <property type="evidence" value="ECO:0007669"/>
    <property type="project" value="UniProtKB-SubCell"/>
</dbReference>
<dbReference type="GO" id="GO:0022857">
    <property type="term" value="F:transmembrane transporter activity"/>
    <property type="evidence" value="ECO:0007669"/>
    <property type="project" value="InterPro"/>
</dbReference>
<organism evidence="5 6">
    <name type="scientific">Apolygus lucorum</name>
    <name type="common">Small green plant bug</name>
    <name type="synonym">Lygocoris lucorum</name>
    <dbReference type="NCBI Taxonomy" id="248454"/>
    <lineage>
        <taxon>Eukaryota</taxon>
        <taxon>Metazoa</taxon>
        <taxon>Ecdysozoa</taxon>
        <taxon>Arthropoda</taxon>
        <taxon>Hexapoda</taxon>
        <taxon>Insecta</taxon>
        <taxon>Pterygota</taxon>
        <taxon>Neoptera</taxon>
        <taxon>Paraneoptera</taxon>
        <taxon>Hemiptera</taxon>
        <taxon>Heteroptera</taxon>
        <taxon>Panheteroptera</taxon>
        <taxon>Cimicomorpha</taxon>
        <taxon>Miridae</taxon>
        <taxon>Mirini</taxon>
        <taxon>Apolygus</taxon>
    </lineage>
</organism>
<dbReference type="OrthoDB" id="8190074at2759"/>
<evidence type="ECO:0000256" key="3">
    <source>
        <dbReference type="ARBA" id="ARBA00022989"/>
    </source>
</evidence>
<dbReference type="Pfam" id="PF07690">
    <property type="entry name" value="MFS_1"/>
    <property type="match status" value="1"/>
</dbReference>
<dbReference type="InterPro" id="IPR036259">
    <property type="entry name" value="MFS_trans_sf"/>
</dbReference>
<evidence type="ECO:0000256" key="2">
    <source>
        <dbReference type="ARBA" id="ARBA00022692"/>
    </source>
</evidence>
<evidence type="ECO:0000256" key="4">
    <source>
        <dbReference type="ARBA" id="ARBA00023136"/>
    </source>
</evidence>
<keyword evidence="3" id="KW-1133">Transmembrane helix</keyword>
<keyword evidence="2" id="KW-0812">Transmembrane</keyword>
<proteinExistence type="predicted"/>
<comment type="subcellular location">
    <subcellularLocation>
        <location evidence="1">Membrane</location>
        <topology evidence="1">Multi-pass membrane protein</topology>
    </subcellularLocation>
</comment>
<dbReference type="AlphaFoldDB" id="A0A6A4IQE2"/>
<keyword evidence="6" id="KW-1185">Reference proteome</keyword>
<dbReference type="PANTHER" id="PTHR10924">
    <property type="entry name" value="MAJOR FACILITATOR SUPERFAMILY PROTEIN-RELATED"/>
    <property type="match status" value="1"/>
</dbReference>
<dbReference type="InterPro" id="IPR049680">
    <property type="entry name" value="FLVCR1-2_SLC49-like"/>
</dbReference>
<dbReference type="InterPro" id="IPR011701">
    <property type="entry name" value="MFS"/>
</dbReference>
<evidence type="ECO:0000313" key="5">
    <source>
        <dbReference type="EMBL" id="KAF6199007.1"/>
    </source>
</evidence>
<keyword evidence="4" id="KW-0472">Membrane</keyword>
<name>A0A6A4IQE2_APOLU</name>
<dbReference type="EMBL" id="WIXP02000015">
    <property type="protein sequence ID" value="KAF6199007.1"/>
    <property type="molecule type" value="Genomic_DNA"/>
</dbReference>
<dbReference type="SUPFAM" id="SSF103473">
    <property type="entry name" value="MFS general substrate transporter"/>
    <property type="match status" value="1"/>
</dbReference>
<gene>
    <name evidence="5" type="ORF">GE061_007030</name>
</gene>
<sequence>MSQTGKSGGARMSKSTLGSLSLNMSILISESEEDCSPEWYVLFLYCITSFCQVVVWNTWSPIANSALYAYPSWKESTIALLNNWSSITFLLFIMPSCWLLNSRGLRPAFVIATFLCVIGTGIRLIPADDDTFTSLAHMGSILNSIGGVTLSPAIVLLSSTWFPPNQRTSATGIGTSLSLLGIAGSYILGPTLVSEPLGPTDEDRQTVRNEIDVLLLISFLLELFLFDLVFFTFPIQPQRPASRSAILRGSVETDFFSEVVQTAKNKSFWVLALASGLCSGITGPWLSLLTIIFAQTGITQSETAKLGFWTIVCSCLLGLSVSRASDAFQGHLKPILMLMIAFGDFMFLWIVLITTNIVPFNKGSLAVVVIGGLSSIWSTPALFYELGAEITFPIQEGIVAGCMMAVNNMCACLVYLQLYIFPSIDVSWMNYGLFVFGLMSLTLLSFVKETYNRLALDVT</sequence>